<dbReference type="InterPro" id="IPR036291">
    <property type="entry name" value="NAD(P)-bd_dom_sf"/>
</dbReference>
<dbReference type="InterPro" id="IPR020904">
    <property type="entry name" value="Sc_DH/Rdtase_CS"/>
</dbReference>
<dbReference type="FunFam" id="3.40.50.720:FF:000084">
    <property type="entry name" value="Short-chain dehydrogenase reductase"/>
    <property type="match status" value="1"/>
</dbReference>
<evidence type="ECO:0000313" key="5">
    <source>
        <dbReference type="Proteomes" id="UP001226762"/>
    </source>
</evidence>
<dbReference type="CDD" id="cd05233">
    <property type="entry name" value="SDR_c"/>
    <property type="match status" value="1"/>
</dbReference>
<dbReference type="PRINTS" id="PR00080">
    <property type="entry name" value="SDRFAMILY"/>
</dbReference>
<name>A0AAE3WF22_9RHOB</name>
<dbReference type="SUPFAM" id="SSF51735">
    <property type="entry name" value="NAD(P)-binding Rossmann-fold domains"/>
    <property type="match status" value="1"/>
</dbReference>
<comment type="caution">
    <text evidence="4">The sequence shown here is derived from an EMBL/GenBank/DDBJ whole genome shotgun (WGS) entry which is preliminary data.</text>
</comment>
<dbReference type="Gene3D" id="3.40.50.720">
    <property type="entry name" value="NAD(P)-binding Rossmann-like Domain"/>
    <property type="match status" value="1"/>
</dbReference>
<accession>A0AAE3WF22</accession>
<keyword evidence="2" id="KW-0560">Oxidoreductase</keyword>
<dbReference type="InterPro" id="IPR002347">
    <property type="entry name" value="SDR_fam"/>
</dbReference>
<dbReference type="Proteomes" id="UP001226762">
    <property type="component" value="Unassembled WGS sequence"/>
</dbReference>
<protein>
    <submittedName>
        <fullName evidence="4">SDR family oxidoreductase</fullName>
    </submittedName>
</protein>
<evidence type="ECO:0000256" key="2">
    <source>
        <dbReference type="ARBA" id="ARBA00023002"/>
    </source>
</evidence>
<dbReference type="PANTHER" id="PTHR48107:SF7">
    <property type="entry name" value="RE15974P"/>
    <property type="match status" value="1"/>
</dbReference>
<keyword evidence="5" id="KW-1185">Reference proteome</keyword>
<dbReference type="PRINTS" id="PR00081">
    <property type="entry name" value="GDHRDH"/>
</dbReference>
<dbReference type="AlphaFoldDB" id="A0AAE3WF22"/>
<evidence type="ECO:0000259" key="3">
    <source>
        <dbReference type="SMART" id="SM00822"/>
    </source>
</evidence>
<dbReference type="RefSeq" id="WP_306736797.1">
    <property type="nucleotide sequence ID" value="NZ_JANHAX010000005.1"/>
</dbReference>
<sequence>MANTVLITGGSNGIGAACARLAAHNGRDVILTYHSDAAAARAVAAEIAAAGREAQIVRCDVSDPTSIEALFEGIDPDLPLDLVNNAGIVGPTASIADLDAARVTRIFATNAVGAILVAKHAVLHMRAAPASGHIVNISSAAARLGSPNLYLDYAASKGAIDTFTKGLAEELAPEGIRVNAIRPGLILTDIHAKGGEAGRAHRLGRTVPMGRPGTAEEVAEAVLWLLSDAASYVTGAILDVSGGR</sequence>
<dbReference type="SMART" id="SM00822">
    <property type="entry name" value="PKS_KR"/>
    <property type="match status" value="1"/>
</dbReference>
<feature type="domain" description="Ketoreductase" evidence="3">
    <location>
        <begin position="3"/>
        <end position="193"/>
    </location>
</feature>
<organism evidence="4 5">
    <name type="scientific">Marimonas arenosa</name>
    <dbReference type="NCBI Taxonomy" id="1795305"/>
    <lineage>
        <taxon>Bacteria</taxon>
        <taxon>Pseudomonadati</taxon>
        <taxon>Pseudomonadota</taxon>
        <taxon>Alphaproteobacteria</taxon>
        <taxon>Rhodobacterales</taxon>
        <taxon>Paracoccaceae</taxon>
        <taxon>Marimonas</taxon>
    </lineage>
</organism>
<dbReference type="PANTHER" id="PTHR48107">
    <property type="entry name" value="NADPH-DEPENDENT ALDEHYDE REDUCTASE-LIKE PROTEIN, CHLOROPLASTIC-RELATED"/>
    <property type="match status" value="1"/>
</dbReference>
<gene>
    <name evidence="4" type="ORF">NO357_16530</name>
</gene>
<evidence type="ECO:0000256" key="1">
    <source>
        <dbReference type="ARBA" id="ARBA00006484"/>
    </source>
</evidence>
<comment type="similarity">
    <text evidence="1">Belongs to the short-chain dehydrogenases/reductases (SDR) family.</text>
</comment>
<dbReference type="EMBL" id="JANHAX010000005">
    <property type="protein sequence ID" value="MDQ2091509.1"/>
    <property type="molecule type" value="Genomic_DNA"/>
</dbReference>
<dbReference type="InterPro" id="IPR057326">
    <property type="entry name" value="KR_dom"/>
</dbReference>
<reference evidence="4" key="2">
    <citation type="submission" date="2023-02" db="EMBL/GenBank/DDBJ databases">
        <title>'Rhodoalgimonas zhirmunskyi' gen. nov., isolated from a red alga.</title>
        <authorList>
            <person name="Nedashkovskaya O.I."/>
            <person name="Otstavnykh N.Y."/>
            <person name="Bystritskaya E.P."/>
            <person name="Balabanova L.A."/>
            <person name="Isaeva M.P."/>
        </authorList>
    </citation>
    <scope>NUCLEOTIDE SEQUENCE</scope>
    <source>
        <strain evidence="4">KCTC 52189</strain>
    </source>
</reference>
<proteinExistence type="inferred from homology"/>
<reference evidence="4" key="1">
    <citation type="submission" date="2022-07" db="EMBL/GenBank/DDBJ databases">
        <authorList>
            <person name="Otstavnykh N."/>
            <person name="Isaeva M."/>
            <person name="Bystritskaya E."/>
        </authorList>
    </citation>
    <scope>NUCLEOTIDE SEQUENCE</scope>
    <source>
        <strain evidence="4">KCTC 52189</strain>
    </source>
</reference>
<dbReference type="Pfam" id="PF13561">
    <property type="entry name" value="adh_short_C2"/>
    <property type="match status" value="1"/>
</dbReference>
<evidence type="ECO:0000313" key="4">
    <source>
        <dbReference type="EMBL" id="MDQ2091509.1"/>
    </source>
</evidence>
<dbReference type="GO" id="GO:0016614">
    <property type="term" value="F:oxidoreductase activity, acting on CH-OH group of donors"/>
    <property type="evidence" value="ECO:0007669"/>
    <property type="project" value="UniProtKB-ARBA"/>
</dbReference>
<dbReference type="PROSITE" id="PS00061">
    <property type="entry name" value="ADH_SHORT"/>
    <property type="match status" value="1"/>
</dbReference>